<sequence>MAKAKKTVASFKEGPMSMYCVAIGGYELPPHPVSCGLGCQGDDIARVCMMHLSDETRTGAVLRWRRPTGAEGRLQV</sequence>
<dbReference type="Proteomes" id="UP000185680">
    <property type="component" value="Chromosome"/>
</dbReference>
<dbReference type="EMBL" id="CP017476">
    <property type="protein sequence ID" value="AOW14036.1"/>
    <property type="molecule type" value="Genomic_DNA"/>
</dbReference>
<accession>A0A163CP81</accession>
<protein>
    <submittedName>
        <fullName evidence="1">Uncharacterized protein</fullName>
    </submittedName>
</protein>
<organism evidence="1 4">
    <name type="scientific">Hydrogenophaga crassostreae</name>
    <dbReference type="NCBI Taxonomy" id="1763535"/>
    <lineage>
        <taxon>Bacteria</taxon>
        <taxon>Pseudomonadati</taxon>
        <taxon>Pseudomonadota</taxon>
        <taxon>Betaproteobacteria</taxon>
        <taxon>Burkholderiales</taxon>
        <taxon>Comamonadaceae</taxon>
        <taxon>Hydrogenophaga</taxon>
    </lineage>
</organism>
<gene>
    <name evidence="1" type="ORF">LPB072_15525</name>
    <name evidence="2" type="ORF">LPB72_00290</name>
</gene>
<evidence type="ECO:0000313" key="2">
    <source>
        <dbReference type="EMBL" id="OAD44001.1"/>
    </source>
</evidence>
<dbReference type="EMBL" id="LVWD01000001">
    <property type="protein sequence ID" value="OAD44001.1"/>
    <property type="molecule type" value="Genomic_DNA"/>
</dbReference>
<reference evidence="2 3" key="1">
    <citation type="submission" date="2016-02" db="EMBL/GenBank/DDBJ databases">
        <title>Draft genome sequence of Hydrogenophaga sp. LPB0072.</title>
        <authorList>
            <person name="Shin S.-K."/>
            <person name="Yi H."/>
        </authorList>
    </citation>
    <scope>NUCLEOTIDE SEQUENCE [LARGE SCALE GENOMIC DNA]</scope>
    <source>
        <strain evidence="2 3">LPB0072</strain>
    </source>
</reference>
<evidence type="ECO:0000313" key="3">
    <source>
        <dbReference type="Proteomes" id="UP000185657"/>
    </source>
</evidence>
<reference evidence="1 4" key="2">
    <citation type="submission" date="2016-10" db="EMBL/GenBank/DDBJ databases">
        <title>Hydorgenophaga sp. LPB0072 isolated from gastropod.</title>
        <authorList>
            <person name="Kim E."/>
            <person name="Yi H."/>
        </authorList>
    </citation>
    <scope>NUCLEOTIDE SEQUENCE [LARGE SCALE GENOMIC DNA]</scope>
    <source>
        <strain evidence="1 4">LPB0072</strain>
    </source>
</reference>
<dbReference type="KEGG" id="hyl:LPB072_15525"/>
<evidence type="ECO:0000313" key="4">
    <source>
        <dbReference type="Proteomes" id="UP000185680"/>
    </source>
</evidence>
<name>A0A163CP81_9BURK</name>
<dbReference type="AlphaFoldDB" id="A0A163CP81"/>
<proteinExistence type="predicted"/>
<dbReference type="Proteomes" id="UP000185657">
    <property type="component" value="Unassembled WGS sequence"/>
</dbReference>
<evidence type="ECO:0000313" key="1">
    <source>
        <dbReference type="EMBL" id="AOW14036.1"/>
    </source>
</evidence>
<keyword evidence="3" id="KW-1185">Reference proteome</keyword>